<dbReference type="AlphaFoldDB" id="A0A9W8I9K6"/>
<organism evidence="6 7">
    <name type="scientific">Coemansia brasiliensis</name>
    <dbReference type="NCBI Taxonomy" id="2650707"/>
    <lineage>
        <taxon>Eukaryota</taxon>
        <taxon>Fungi</taxon>
        <taxon>Fungi incertae sedis</taxon>
        <taxon>Zoopagomycota</taxon>
        <taxon>Kickxellomycotina</taxon>
        <taxon>Kickxellomycetes</taxon>
        <taxon>Kickxellales</taxon>
        <taxon>Kickxellaceae</taxon>
        <taxon>Coemansia</taxon>
    </lineage>
</organism>
<gene>
    <name evidence="4" type="primary">TSF1</name>
    <name evidence="6" type="ORF">IWW36_002470</name>
</gene>
<dbReference type="Proteomes" id="UP001139887">
    <property type="component" value="Unassembled WGS sequence"/>
</dbReference>
<evidence type="ECO:0000256" key="1">
    <source>
        <dbReference type="ARBA" id="ARBA00005532"/>
    </source>
</evidence>
<dbReference type="InterPro" id="IPR018101">
    <property type="entry name" value="Transl_elong_Ts_CS"/>
</dbReference>
<dbReference type="GO" id="GO:0003746">
    <property type="term" value="F:translation elongation factor activity"/>
    <property type="evidence" value="ECO:0007669"/>
    <property type="project" value="UniProtKB-UniRule"/>
</dbReference>
<accession>A0A9W8I9K6</accession>
<dbReference type="SUPFAM" id="SSF54713">
    <property type="entry name" value="Elongation factor Ts (EF-Ts), dimerisation domain"/>
    <property type="match status" value="1"/>
</dbReference>
<dbReference type="PANTHER" id="PTHR11741:SF0">
    <property type="entry name" value="ELONGATION FACTOR TS, MITOCHONDRIAL"/>
    <property type="match status" value="1"/>
</dbReference>
<dbReference type="Pfam" id="PF00889">
    <property type="entry name" value="EF_TS"/>
    <property type="match status" value="1"/>
</dbReference>
<dbReference type="OrthoDB" id="277235at2759"/>
<dbReference type="PROSITE" id="PS50030">
    <property type="entry name" value="UBA"/>
    <property type="match status" value="1"/>
</dbReference>
<dbReference type="PROSITE" id="PS01127">
    <property type="entry name" value="EF_TS_2"/>
    <property type="match status" value="1"/>
</dbReference>
<dbReference type="HAMAP" id="MF_00050">
    <property type="entry name" value="EF_Ts"/>
    <property type="match status" value="1"/>
</dbReference>
<sequence length="315" mass="32427">MFRVAAARLAMQRLGVPVQQRGYAAKVDMAALKKLRQLSEVSISRAKEALQRTNGNVEQALEWLQRDALAAGAQKAAKVSGRVAAEGAVAVHSNAANTAATIVELSCETDFVARNAAFVDLAARIAQAGAALDGAGPDGIGALDTAAVAAQAVGGTSAADAITEAIGRLGENVVLRRAAAAGGSGFVVGAYVHGAVTGSDGFRAGKIGALVALRSDGDCAELAPFAQQLAQQVVGFAPRFTRAEWQRNQTGDESAVLEAQPFLFGGGTVADALAQYTQRLGTPVDVAGFVRFERGEGVEKPAQPDFAAEVRQQLK</sequence>
<comment type="similarity">
    <text evidence="1 4">Belongs to the EF-Ts family.</text>
</comment>
<dbReference type="SUPFAM" id="SSF46934">
    <property type="entry name" value="UBA-like"/>
    <property type="match status" value="1"/>
</dbReference>
<evidence type="ECO:0000313" key="6">
    <source>
        <dbReference type="EMBL" id="KAJ2849666.1"/>
    </source>
</evidence>
<dbReference type="Gene3D" id="1.10.8.10">
    <property type="entry name" value="DNA helicase RuvA subunit, C-terminal domain"/>
    <property type="match status" value="1"/>
</dbReference>
<protein>
    <recommendedName>
        <fullName evidence="4">Elongation factor Ts, mitochondrial</fullName>
        <shortName evidence="4">EF-Ts</shortName>
        <shortName evidence="4">EF-TsMt</shortName>
    </recommendedName>
</protein>
<evidence type="ECO:0000259" key="5">
    <source>
        <dbReference type="PROSITE" id="PS50030"/>
    </source>
</evidence>
<evidence type="ECO:0000256" key="2">
    <source>
        <dbReference type="ARBA" id="ARBA00022768"/>
    </source>
</evidence>
<evidence type="ECO:0000256" key="3">
    <source>
        <dbReference type="ARBA" id="ARBA00022917"/>
    </source>
</evidence>
<dbReference type="InterPro" id="IPR036402">
    <property type="entry name" value="EF-Ts_dimer_sf"/>
</dbReference>
<dbReference type="InterPro" id="IPR015940">
    <property type="entry name" value="UBA"/>
</dbReference>
<dbReference type="InterPro" id="IPR014039">
    <property type="entry name" value="Transl_elong_EFTs/EF1B_dimer"/>
</dbReference>
<keyword evidence="4" id="KW-0496">Mitochondrion</keyword>
<dbReference type="GO" id="GO:0070125">
    <property type="term" value="P:mitochondrial translational elongation"/>
    <property type="evidence" value="ECO:0007669"/>
    <property type="project" value="TreeGrafter"/>
</dbReference>
<name>A0A9W8I9K6_9FUNG</name>
<dbReference type="InterPro" id="IPR001816">
    <property type="entry name" value="Transl_elong_EFTs/EF1B"/>
</dbReference>
<dbReference type="PANTHER" id="PTHR11741">
    <property type="entry name" value="ELONGATION FACTOR TS"/>
    <property type="match status" value="1"/>
</dbReference>
<dbReference type="Gene3D" id="3.30.479.20">
    <property type="entry name" value="Elongation factor Ts, dimerisation domain"/>
    <property type="match status" value="2"/>
</dbReference>
<comment type="subcellular location">
    <subcellularLocation>
        <location evidence="4">Mitochondrion</location>
    </subcellularLocation>
</comment>
<evidence type="ECO:0000256" key="4">
    <source>
        <dbReference type="HAMAP-Rule" id="MF_03135"/>
    </source>
</evidence>
<dbReference type="GO" id="GO:0005739">
    <property type="term" value="C:mitochondrion"/>
    <property type="evidence" value="ECO:0007669"/>
    <property type="project" value="UniProtKB-SubCell"/>
</dbReference>
<feature type="domain" description="UBA" evidence="5">
    <location>
        <begin position="26"/>
        <end position="67"/>
    </location>
</feature>
<comment type="function">
    <text evidence="4">Associates with the EF-Tu.GDP complex and induces the exchange of GDP to GTP. It remains bound to the aminoacyl-tRNA.EF-Tu.GTP complex up to the GTP hydrolysis stage on the ribosome.</text>
</comment>
<evidence type="ECO:0000313" key="7">
    <source>
        <dbReference type="Proteomes" id="UP001139887"/>
    </source>
</evidence>
<proteinExistence type="inferred from homology"/>
<dbReference type="EMBL" id="JANBUW010000065">
    <property type="protein sequence ID" value="KAJ2849666.1"/>
    <property type="molecule type" value="Genomic_DNA"/>
</dbReference>
<keyword evidence="2 4" id="KW-0251">Elongation factor</keyword>
<reference evidence="6" key="1">
    <citation type="submission" date="2022-07" db="EMBL/GenBank/DDBJ databases">
        <title>Phylogenomic reconstructions and comparative analyses of Kickxellomycotina fungi.</title>
        <authorList>
            <person name="Reynolds N.K."/>
            <person name="Stajich J.E."/>
            <person name="Barry K."/>
            <person name="Grigoriev I.V."/>
            <person name="Crous P."/>
            <person name="Smith M.E."/>
        </authorList>
    </citation>
    <scope>NUCLEOTIDE SEQUENCE</scope>
    <source>
        <strain evidence="6">NRRL 1566</strain>
    </source>
</reference>
<dbReference type="InterPro" id="IPR009060">
    <property type="entry name" value="UBA-like_sf"/>
</dbReference>
<keyword evidence="3 4" id="KW-0648">Protein biosynthesis</keyword>
<keyword evidence="7" id="KW-1185">Reference proteome</keyword>
<comment type="caution">
    <text evidence="6">The sequence shown here is derived from an EMBL/GenBank/DDBJ whole genome shotgun (WGS) entry which is preliminary data.</text>
</comment>